<evidence type="ECO:0000313" key="3">
    <source>
        <dbReference type="EMBL" id="QCD40918.1"/>
    </source>
</evidence>
<proteinExistence type="predicted"/>
<dbReference type="PANTHER" id="PTHR23026">
    <property type="entry name" value="NADPH NITROREDUCTASE"/>
    <property type="match status" value="1"/>
</dbReference>
<dbReference type="KEGG" id="ddb:E7747_00495"/>
<dbReference type="InterPro" id="IPR050627">
    <property type="entry name" value="Nitroreductase/BluB"/>
</dbReference>
<dbReference type="Gene3D" id="3.40.109.10">
    <property type="entry name" value="NADH Oxidase"/>
    <property type="match status" value="1"/>
</dbReference>
<dbReference type="InterPro" id="IPR029479">
    <property type="entry name" value="Nitroreductase"/>
</dbReference>
<dbReference type="Pfam" id="PF00881">
    <property type="entry name" value="Nitroreductase"/>
    <property type="match status" value="1"/>
</dbReference>
<sequence length="205" mass="22055">MKKISILAASAALSVIAVASSCSNNKTCQQASSGTDEAIANIMTRTSVRDYTTTPISEATIDTLLRAGMAAPTARNKQPWKFIVVNQRELLDSLAKGNWRPAAKAQAAIVVCGDVTDPLPSEGKDYWVQDCSAATENILLAAHAVGLGAVWCGCYPISERVDMVRSAFAIPDSIIPLSVVMLGYPTGPQEPKDKYKPENIHYNKW</sequence>
<name>A0A4V1D2W4_9BACT</name>
<dbReference type="PROSITE" id="PS51257">
    <property type="entry name" value="PROKAR_LIPOPROTEIN"/>
    <property type="match status" value="1"/>
</dbReference>
<dbReference type="RefSeq" id="WP_136413392.1">
    <property type="nucleotide sequence ID" value="NZ_CP039396.1"/>
</dbReference>
<dbReference type="EMBL" id="CP039396">
    <property type="protein sequence ID" value="QCD40918.1"/>
    <property type="molecule type" value="Genomic_DNA"/>
</dbReference>
<dbReference type="Proteomes" id="UP000297149">
    <property type="component" value="Chromosome"/>
</dbReference>
<evidence type="ECO:0000256" key="1">
    <source>
        <dbReference type="SAM" id="SignalP"/>
    </source>
</evidence>
<dbReference type="AlphaFoldDB" id="A0A4V1D2W4"/>
<accession>A0A4V1D2W4</accession>
<reference evidence="4" key="1">
    <citation type="submission" date="2019-02" db="EMBL/GenBank/DDBJ databases">
        <title>Isolation and identification of novel species under the genus Muribaculum.</title>
        <authorList>
            <person name="Miyake S."/>
            <person name="Ding Y."/>
            <person name="Low A."/>
            <person name="Soh M."/>
            <person name="Seedorf H."/>
        </authorList>
    </citation>
    <scope>NUCLEOTIDE SEQUENCE [LARGE SCALE GENOMIC DNA]</scope>
    <source>
        <strain evidence="4">H5</strain>
    </source>
</reference>
<dbReference type="GO" id="GO:0016491">
    <property type="term" value="F:oxidoreductase activity"/>
    <property type="evidence" value="ECO:0007669"/>
    <property type="project" value="InterPro"/>
</dbReference>
<evidence type="ECO:0000313" key="4">
    <source>
        <dbReference type="Proteomes" id="UP000297149"/>
    </source>
</evidence>
<organism evidence="3 4">
    <name type="scientific">Duncaniella dubosii</name>
    <dbReference type="NCBI Taxonomy" id="2518971"/>
    <lineage>
        <taxon>Bacteria</taxon>
        <taxon>Pseudomonadati</taxon>
        <taxon>Bacteroidota</taxon>
        <taxon>Bacteroidia</taxon>
        <taxon>Bacteroidales</taxon>
        <taxon>Muribaculaceae</taxon>
        <taxon>Duncaniella</taxon>
    </lineage>
</organism>
<evidence type="ECO:0000259" key="2">
    <source>
        <dbReference type="Pfam" id="PF00881"/>
    </source>
</evidence>
<gene>
    <name evidence="3" type="ORF">E7747_00495</name>
</gene>
<keyword evidence="1" id="KW-0732">Signal</keyword>
<feature type="signal peptide" evidence="1">
    <location>
        <begin position="1"/>
        <end position="19"/>
    </location>
</feature>
<dbReference type="CDD" id="cd02150">
    <property type="entry name" value="nitroreductase"/>
    <property type="match status" value="1"/>
</dbReference>
<dbReference type="InterPro" id="IPR000415">
    <property type="entry name" value="Nitroreductase-like"/>
</dbReference>
<dbReference type="SUPFAM" id="SSF55469">
    <property type="entry name" value="FMN-dependent nitroreductase-like"/>
    <property type="match status" value="1"/>
</dbReference>
<keyword evidence="4" id="KW-1185">Reference proteome</keyword>
<feature type="domain" description="Nitroreductase" evidence="2">
    <location>
        <begin position="42"/>
        <end position="101"/>
    </location>
</feature>
<protein>
    <submittedName>
        <fullName evidence="3">Nitroreductase family protein</fullName>
    </submittedName>
</protein>
<feature type="chain" id="PRO_5020582072" evidence="1">
    <location>
        <begin position="20"/>
        <end position="205"/>
    </location>
</feature>
<dbReference type="PANTHER" id="PTHR23026:SF123">
    <property type="entry name" value="NAD(P)H NITROREDUCTASE RV3131-RELATED"/>
    <property type="match status" value="1"/>
</dbReference>